<dbReference type="SUPFAM" id="SSF52540">
    <property type="entry name" value="P-loop containing nucleoside triphosphate hydrolases"/>
    <property type="match status" value="1"/>
</dbReference>
<dbReference type="EMBL" id="CP003283">
    <property type="protein sequence ID" value="AFL97521.1"/>
    <property type="molecule type" value="Genomic_DNA"/>
</dbReference>
<dbReference type="SMART" id="SM00382">
    <property type="entry name" value="AAA"/>
    <property type="match status" value="1"/>
</dbReference>
<reference evidence="7 8" key="1">
    <citation type="submission" date="2012-06" db="EMBL/GenBank/DDBJ databases">
        <title>The complete genome of Ornithobacterium rhinotracheale DSM 15997.</title>
        <authorList>
            <consortium name="US DOE Joint Genome Institute (JGI-PGF)"/>
            <person name="Lucas S."/>
            <person name="Copeland A."/>
            <person name="Lapidus A."/>
            <person name="Goodwin L."/>
            <person name="Pitluck S."/>
            <person name="Peters L."/>
            <person name="Mikhailova N."/>
            <person name="Teshima H."/>
            <person name="Kyrpides N."/>
            <person name="Mavromatis K."/>
            <person name="Pagani I."/>
            <person name="Ivanova N."/>
            <person name="Ovchinnikova G."/>
            <person name="Zeytun A."/>
            <person name="Detter J.C."/>
            <person name="Han C."/>
            <person name="Land M."/>
            <person name="Hauser L."/>
            <person name="Markowitz V."/>
            <person name="Cheng J.-F."/>
            <person name="Hugenholtz P."/>
            <person name="Woyke T."/>
            <person name="Wu D."/>
            <person name="Lang E."/>
            <person name="Kopitz M."/>
            <person name="Brambilla E."/>
            <person name="Klenk H.-P."/>
            <person name="Eisen J.A."/>
        </authorList>
    </citation>
    <scope>NUCLEOTIDE SEQUENCE [LARGE SCALE GENOMIC DNA]</scope>
    <source>
        <strain evidence="8">ATCC 51463 / DSM 15997 / CCUG 23171 / LMG 9086</strain>
    </source>
</reference>
<dbReference type="Gene3D" id="3.40.50.300">
    <property type="entry name" value="P-loop containing nucleotide triphosphate hydrolases"/>
    <property type="match status" value="1"/>
</dbReference>
<evidence type="ECO:0000313" key="7">
    <source>
        <dbReference type="EMBL" id="AFL97521.1"/>
    </source>
</evidence>
<keyword evidence="5" id="KW-0067">ATP-binding</keyword>
<dbReference type="GO" id="GO:0016887">
    <property type="term" value="F:ATP hydrolysis activity"/>
    <property type="evidence" value="ECO:0007669"/>
    <property type="project" value="InterPro"/>
</dbReference>
<dbReference type="InterPro" id="IPR017871">
    <property type="entry name" value="ABC_transporter-like_CS"/>
</dbReference>
<evidence type="ECO:0000313" key="8">
    <source>
        <dbReference type="Proteomes" id="UP000006051"/>
    </source>
</evidence>
<dbReference type="KEGG" id="orh:Ornrh_1348"/>
<organism evidence="7 8">
    <name type="scientific">Ornithobacterium rhinotracheale (strain ATCC 51463 / DSM 15997 / CCUG 23171 / CIP 104009 / LMG 9086)</name>
    <dbReference type="NCBI Taxonomy" id="867902"/>
    <lineage>
        <taxon>Bacteria</taxon>
        <taxon>Pseudomonadati</taxon>
        <taxon>Bacteroidota</taxon>
        <taxon>Flavobacteriia</taxon>
        <taxon>Flavobacteriales</taxon>
        <taxon>Weeksellaceae</taxon>
        <taxon>Ornithobacterium</taxon>
    </lineage>
</organism>
<dbReference type="InterPro" id="IPR015854">
    <property type="entry name" value="ABC_transpr_LolD-like"/>
</dbReference>
<keyword evidence="7" id="KW-0132">Cell division</keyword>
<dbReference type="STRING" id="867902.Ornrh_1348"/>
<evidence type="ECO:0000256" key="5">
    <source>
        <dbReference type="ARBA" id="ARBA00022840"/>
    </source>
</evidence>
<keyword evidence="8" id="KW-1185">Reference proteome</keyword>
<evidence type="ECO:0000256" key="1">
    <source>
        <dbReference type="ARBA" id="ARBA00002579"/>
    </source>
</evidence>
<dbReference type="GeneID" id="97258004"/>
<proteinExistence type="inferred from homology"/>
<comment type="similarity">
    <text evidence="2">Belongs to the ABC transporter superfamily.</text>
</comment>
<dbReference type="Pfam" id="PF00005">
    <property type="entry name" value="ABC_tran"/>
    <property type="match status" value="1"/>
</dbReference>
<dbReference type="InterPro" id="IPR027417">
    <property type="entry name" value="P-loop_NTPase"/>
</dbReference>
<dbReference type="GeneID" id="71568855"/>
<dbReference type="PROSITE" id="PS00211">
    <property type="entry name" value="ABC_TRANSPORTER_1"/>
    <property type="match status" value="1"/>
</dbReference>
<dbReference type="InterPro" id="IPR003593">
    <property type="entry name" value="AAA+_ATPase"/>
</dbReference>
<dbReference type="PROSITE" id="PS50893">
    <property type="entry name" value="ABC_TRANSPORTER_2"/>
    <property type="match status" value="1"/>
</dbReference>
<dbReference type="eggNOG" id="COG2884">
    <property type="taxonomic scope" value="Bacteria"/>
</dbReference>
<dbReference type="AlphaFoldDB" id="I4A0N7"/>
<evidence type="ECO:0000256" key="3">
    <source>
        <dbReference type="ARBA" id="ARBA00020019"/>
    </source>
</evidence>
<evidence type="ECO:0000259" key="6">
    <source>
        <dbReference type="PROSITE" id="PS50893"/>
    </source>
</evidence>
<dbReference type="GO" id="GO:0005524">
    <property type="term" value="F:ATP binding"/>
    <property type="evidence" value="ECO:0007669"/>
    <property type="project" value="UniProtKB-KW"/>
</dbReference>
<evidence type="ECO:0000256" key="2">
    <source>
        <dbReference type="ARBA" id="ARBA00005417"/>
    </source>
</evidence>
<comment type="function">
    <text evidence="1">Part of the ABC transporter FtsEX involved in cellular division. Important for assembly or stability of the septal ring.</text>
</comment>
<protein>
    <recommendedName>
        <fullName evidence="3">Cell division ATP-binding protein FtsE</fullName>
    </recommendedName>
</protein>
<keyword evidence="7" id="KW-0131">Cell cycle</keyword>
<name>I4A0N7_ORNRL</name>
<evidence type="ECO:0000256" key="4">
    <source>
        <dbReference type="ARBA" id="ARBA00022741"/>
    </source>
</evidence>
<dbReference type="GO" id="GO:0005886">
    <property type="term" value="C:plasma membrane"/>
    <property type="evidence" value="ECO:0007669"/>
    <property type="project" value="TreeGrafter"/>
</dbReference>
<keyword evidence="4" id="KW-0547">Nucleotide-binding</keyword>
<dbReference type="HOGENOM" id="CLU_000604_1_22_10"/>
<dbReference type="InterPro" id="IPR003439">
    <property type="entry name" value="ABC_transporter-like_ATP-bd"/>
</dbReference>
<dbReference type="PANTHER" id="PTHR24220:SF470">
    <property type="entry name" value="CELL DIVISION ATP-BINDING PROTEIN FTSE"/>
    <property type="match status" value="1"/>
</dbReference>
<accession>I4A0N7</accession>
<dbReference type="GO" id="GO:0022857">
    <property type="term" value="F:transmembrane transporter activity"/>
    <property type="evidence" value="ECO:0007669"/>
    <property type="project" value="TreeGrafter"/>
</dbReference>
<dbReference type="PANTHER" id="PTHR24220">
    <property type="entry name" value="IMPORT ATP-BINDING PROTEIN"/>
    <property type="match status" value="1"/>
</dbReference>
<dbReference type="Proteomes" id="UP000006051">
    <property type="component" value="Chromosome"/>
</dbReference>
<gene>
    <name evidence="7" type="ordered locus">Ornrh_1348</name>
</gene>
<dbReference type="GO" id="GO:0051301">
    <property type="term" value="P:cell division"/>
    <property type="evidence" value="ECO:0007669"/>
    <property type="project" value="UniProtKB-KW"/>
</dbReference>
<sequence>MAEKGAIIELRDVDVYQKDFLVLNNVDFRLERGEFAYLIGKTGSGKSSLLKVLYSDLPLQRGEGTVAGFDLAKLSTRKIPFLRRKLGIVFQDFQLLTDRNIEKNLIFVLKATGWSDRTDIDNRINEVLELVGMATKKHKMPHEISGGEQQRIAIARALLNHPELILADEPTGNLDPATSVEIMNLIKKISVENDMAVLMATHDYSLIKKFPAKTFRCENGKVIVAESETLFLD</sequence>
<dbReference type="RefSeq" id="WP_014791086.1">
    <property type="nucleotide sequence ID" value="NC_018016.1"/>
</dbReference>
<dbReference type="PATRIC" id="fig|867902.3.peg.1321"/>
<feature type="domain" description="ABC transporter" evidence="6">
    <location>
        <begin position="8"/>
        <end position="233"/>
    </location>
</feature>
<dbReference type="FunFam" id="3.40.50.300:FF:000056">
    <property type="entry name" value="Cell division ATP-binding protein FtsE"/>
    <property type="match status" value="1"/>
</dbReference>